<dbReference type="Proteomes" id="UP001519460">
    <property type="component" value="Unassembled WGS sequence"/>
</dbReference>
<feature type="non-terminal residue" evidence="6">
    <location>
        <position position="1"/>
    </location>
</feature>
<dbReference type="InterPro" id="IPR007274">
    <property type="entry name" value="Cop_transporter"/>
</dbReference>
<keyword evidence="5" id="KW-0187">Copper transport</keyword>
<dbReference type="Pfam" id="PF04145">
    <property type="entry name" value="Ctr"/>
    <property type="match status" value="1"/>
</dbReference>
<gene>
    <name evidence="6" type="ORF">BaRGS_00003958</name>
</gene>
<keyword evidence="2 5" id="KW-0812">Transmembrane</keyword>
<accession>A0ABD0M094</accession>
<protein>
    <recommendedName>
        <fullName evidence="5">Copper transport protein</fullName>
    </recommendedName>
</protein>
<keyword evidence="5" id="KW-0406">Ion transport</keyword>
<sequence>PVLKWVKEVNVLFEPWTTSTVLELVLAMVAAAILAAAYDVIRNYLSNWDNKHVTLDKIPTWRRACLRFYRSFMHALTAAIGYIQMLFAMTYDLRIFVAIILGSGIGYFILGPFFRRLKSERKEMTARQILSHQEESFVVNESQEVVQSLLEEQTRGEDVSEPADARKSVIVLDESALRQLVNMRDTVV</sequence>
<comment type="subcellular location">
    <subcellularLocation>
        <location evidence="1 5">Membrane</location>
        <topology evidence="1 5">Multi-pass membrane protein</topology>
    </subcellularLocation>
</comment>
<comment type="caution">
    <text evidence="6">The sequence shown here is derived from an EMBL/GenBank/DDBJ whole genome shotgun (WGS) entry which is preliminary data.</text>
</comment>
<comment type="similarity">
    <text evidence="5">Belongs to the copper transporter (Ctr) (TC 1.A.56) family. SLC31A subfamily.</text>
</comment>
<reference evidence="6 7" key="1">
    <citation type="journal article" date="2023" name="Sci. Data">
        <title>Genome assembly of the Korean intertidal mud-creeper Batillaria attramentaria.</title>
        <authorList>
            <person name="Patra A.K."/>
            <person name="Ho P.T."/>
            <person name="Jun S."/>
            <person name="Lee S.J."/>
            <person name="Kim Y."/>
            <person name="Won Y.J."/>
        </authorList>
    </citation>
    <scope>NUCLEOTIDE SEQUENCE [LARGE SCALE GENOMIC DNA]</scope>
    <source>
        <strain evidence="6">Wonlab-2016</strain>
    </source>
</reference>
<evidence type="ECO:0000313" key="7">
    <source>
        <dbReference type="Proteomes" id="UP001519460"/>
    </source>
</evidence>
<organism evidence="6 7">
    <name type="scientific">Batillaria attramentaria</name>
    <dbReference type="NCBI Taxonomy" id="370345"/>
    <lineage>
        <taxon>Eukaryota</taxon>
        <taxon>Metazoa</taxon>
        <taxon>Spiralia</taxon>
        <taxon>Lophotrochozoa</taxon>
        <taxon>Mollusca</taxon>
        <taxon>Gastropoda</taxon>
        <taxon>Caenogastropoda</taxon>
        <taxon>Sorbeoconcha</taxon>
        <taxon>Cerithioidea</taxon>
        <taxon>Batillariidae</taxon>
        <taxon>Batillaria</taxon>
    </lineage>
</organism>
<evidence type="ECO:0000256" key="5">
    <source>
        <dbReference type="RuleBase" id="RU367022"/>
    </source>
</evidence>
<name>A0ABD0M094_9CAEN</name>
<evidence type="ECO:0000313" key="6">
    <source>
        <dbReference type="EMBL" id="KAK7504930.1"/>
    </source>
</evidence>
<dbReference type="GO" id="GO:0016020">
    <property type="term" value="C:membrane"/>
    <property type="evidence" value="ECO:0007669"/>
    <property type="project" value="UniProtKB-SubCell"/>
</dbReference>
<dbReference type="AlphaFoldDB" id="A0ABD0M094"/>
<keyword evidence="4 5" id="KW-0472">Membrane</keyword>
<keyword evidence="3 5" id="KW-1133">Transmembrane helix</keyword>
<dbReference type="EMBL" id="JACVVK020000013">
    <property type="protein sequence ID" value="KAK7504930.1"/>
    <property type="molecule type" value="Genomic_DNA"/>
</dbReference>
<feature type="transmembrane region" description="Helical" evidence="5">
    <location>
        <begin position="20"/>
        <end position="41"/>
    </location>
</feature>
<dbReference type="GO" id="GO:0005375">
    <property type="term" value="F:copper ion transmembrane transporter activity"/>
    <property type="evidence" value="ECO:0007669"/>
    <property type="project" value="UniProtKB-UniRule"/>
</dbReference>
<evidence type="ECO:0000256" key="2">
    <source>
        <dbReference type="ARBA" id="ARBA00022692"/>
    </source>
</evidence>
<feature type="transmembrane region" description="Helical" evidence="5">
    <location>
        <begin position="95"/>
        <end position="114"/>
    </location>
</feature>
<evidence type="ECO:0000256" key="3">
    <source>
        <dbReference type="ARBA" id="ARBA00022989"/>
    </source>
</evidence>
<feature type="transmembrane region" description="Helical" evidence="5">
    <location>
        <begin position="72"/>
        <end position="89"/>
    </location>
</feature>
<evidence type="ECO:0000256" key="1">
    <source>
        <dbReference type="ARBA" id="ARBA00004141"/>
    </source>
</evidence>
<dbReference type="PANTHER" id="PTHR12483:SF27">
    <property type="entry name" value="COPPER TRANSPORT PROTEIN CTR1"/>
    <property type="match status" value="1"/>
</dbReference>
<keyword evidence="7" id="KW-1185">Reference proteome</keyword>
<proteinExistence type="inferred from homology"/>
<dbReference type="PANTHER" id="PTHR12483">
    <property type="entry name" value="SOLUTE CARRIER FAMILY 31 COPPER TRANSPORTERS"/>
    <property type="match status" value="1"/>
</dbReference>
<keyword evidence="5" id="KW-0813">Transport</keyword>
<evidence type="ECO:0000256" key="4">
    <source>
        <dbReference type="ARBA" id="ARBA00023136"/>
    </source>
</evidence>
<keyword evidence="5" id="KW-0186">Copper</keyword>